<dbReference type="AlphaFoldDB" id="V4Q7A2"/>
<proteinExistence type="predicted"/>
<evidence type="ECO:0000256" key="7">
    <source>
        <dbReference type="SAM" id="Phobius"/>
    </source>
</evidence>
<dbReference type="PATRIC" id="fig|1121022.4.peg.1041"/>
<evidence type="ECO:0000259" key="8">
    <source>
        <dbReference type="Pfam" id="PF00482"/>
    </source>
</evidence>
<comment type="subcellular location">
    <subcellularLocation>
        <location evidence="1">Cell membrane</location>
        <topology evidence="1">Multi-pass membrane protein</topology>
    </subcellularLocation>
</comment>
<evidence type="ECO:0000313" key="10">
    <source>
        <dbReference type="Proteomes" id="UP000017837"/>
    </source>
</evidence>
<dbReference type="GO" id="GO:0005886">
    <property type="term" value="C:plasma membrane"/>
    <property type="evidence" value="ECO:0007669"/>
    <property type="project" value="UniProtKB-SubCell"/>
</dbReference>
<reference evidence="9 10" key="1">
    <citation type="journal article" date="2014" name="Nature">
        <title>Sequential evolution of bacterial morphology by co-option of a developmental regulator.</title>
        <authorList>
            <person name="Jiang C."/>
            <person name="Brown P.J."/>
            <person name="Ducret A."/>
            <person name="Brun Y.V."/>
        </authorList>
    </citation>
    <scope>NUCLEOTIDE SEQUENCE [LARGE SCALE GENOMIC DNA]</scope>
    <source>
        <strain evidence="9 10">DSM 16100</strain>
    </source>
</reference>
<name>V4Q7A2_9CAUL</name>
<organism evidence="9 10">
    <name type="scientific">Asticcacaulis benevestitus DSM 16100 = ATCC BAA-896</name>
    <dbReference type="NCBI Taxonomy" id="1121022"/>
    <lineage>
        <taxon>Bacteria</taxon>
        <taxon>Pseudomonadati</taxon>
        <taxon>Pseudomonadota</taxon>
        <taxon>Alphaproteobacteria</taxon>
        <taxon>Caulobacterales</taxon>
        <taxon>Caulobacteraceae</taxon>
        <taxon>Asticcacaulis</taxon>
    </lineage>
</organism>
<evidence type="ECO:0000256" key="1">
    <source>
        <dbReference type="ARBA" id="ARBA00004651"/>
    </source>
</evidence>
<dbReference type="InterPro" id="IPR042094">
    <property type="entry name" value="T2SS_GspF_sf"/>
</dbReference>
<feature type="domain" description="Type II secretion system protein GspF" evidence="8">
    <location>
        <begin position="169"/>
        <end position="290"/>
    </location>
</feature>
<dbReference type="PANTHER" id="PTHR35007:SF1">
    <property type="entry name" value="PILUS ASSEMBLY PROTEIN"/>
    <property type="match status" value="1"/>
</dbReference>
<gene>
    <name evidence="9" type="ORF">ABENE_05235</name>
</gene>
<dbReference type="eggNOG" id="COG4965">
    <property type="taxonomic scope" value="Bacteria"/>
</dbReference>
<keyword evidence="5 7" id="KW-0472">Membrane</keyword>
<dbReference type="Gene3D" id="1.20.81.30">
    <property type="entry name" value="Type II secretion system (T2SS), domain F"/>
    <property type="match status" value="1"/>
</dbReference>
<feature type="transmembrane region" description="Helical" evidence="7">
    <location>
        <begin position="100"/>
        <end position="119"/>
    </location>
</feature>
<dbReference type="Pfam" id="PF00482">
    <property type="entry name" value="T2SSF"/>
    <property type="match status" value="1"/>
</dbReference>
<sequence length="333" mass="35992">MLTTLLIAFLGFVIIASLGFAFTGGGSGGGSAALTKRTQTIGLGTNTRTKRQKNAAKTPEERRKQITEQLKEAEKRERKARLTLRARMLHAGLTPNTTQFWIYSGIVGAVAFVIPLLLLNQMPFLGRLGVAAGAAAVGCYGLPRWVLGFMAAGRIKKFTEEFPNAMDIIVRGIKSGLPVNDGLKLVAKECAAPLGPEFQRLIENVAVGMSLDGALEKMSEHMPAPELRFFTIVIAIQAKTGGNLSEALGNLSTVLRARKMMREKIKALSSEAIASASIIGVLPPGVGAMISITRPTYLAIMFTDVRGQLMLLGGALWMFFGIMMMRKMINFKF</sequence>
<dbReference type="InterPro" id="IPR018076">
    <property type="entry name" value="T2SS_GspF_dom"/>
</dbReference>
<dbReference type="Proteomes" id="UP000017837">
    <property type="component" value="Unassembled WGS sequence"/>
</dbReference>
<keyword evidence="10" id="KW-1185">Reference proteome</keyword>
<dbReference type="STRING" id="1121022.GCA_000376105_02084"/>
<evidence type="ECO:0000256" key="2">
    <source>
        <dbReference type="ARBA" id="ARBA00022475"/>
    </source>
</evidence>
<keyword evidence="4 7" id="KW-1133">Transmembrane helix</keyword>
<evidence type="ECO:0000313" key="9">
    <source>
        <dbReference type="EMBL" id="ESQ93725.1"/>
    </source>
</evidence>
<evidence type="ECO:0000256" key="3">
    <source>
        <dbReference type="ARBA" id="ARBA00022692"/>
    </source>
</evidence>
<accession>V4Q7A2</accession>
<dbReference type="PANTHER" id="PTHR35007">
    <property type="entry name" value="INTEGRAL MEMBRANE PROTEIN-RELATED"/>
    <property type="match status" value="1"/>
</dbReference>
<evidence type="ECO:0000256" key="5">
    <source>
        <dbReference type="ARBA" id="ARBA00023136"/>
    </source>
</evidence>
<protein>
    <submittedName>
        <fullName evidence="9">Secretion protein F</fullName>
    </submittedName>
</protein>
<feature type="transmembrane region" description="Helical" evidence="7">
    <location>
        <begin position="268"/>
        <end position="293"/>
    </location>
</feature>
<evidence type="ECO:0000256" key="4">
    <source>
        <dbReference type="ARBA" id="ARBA00022989"/>
    </source>
</evidence>
<dbReference type="OrthoDB" id="9803381at2"/>
<dbReference type="EMBL" id="AWGB01000007">
    <property type="protein sequence ID" value="ESQ93725.1"/>
    <property type="molecule type" value="Genomic_DNA"/>
</dbReference>
<feature type="region of interest" description="Disordered" evidence="6">
    <location>
        <begin position="43"/>
        <end position="64"/>
    </location>
</feature>
<feature type="transmembrane region" description="Helical" evidence="7">
    <location>
        <begin position="305"/>
        <end position="325"/>
    </location>
</feature>
<dbReference type="RefSeq" id="WP_018081748.1">
    <property type="nucleotide sequence ID" value="NZ_AQWM01000007.1"/>
</dbReference>
<keyword evidence="3 7" id="KW-0812">Transmembrane</keyword>
<keyword evidence="2" id="KW-1003">Cell membrane</keyword>
<comment type="caution">
    <text evidence="9">The sequence shown here is derived from an EMBL/GenBank/DDBJ whole genome shotgun (WGS) entry which is preliminary data.</text>
</comment>
<evidence type="ECO:0000256" key="6">
    <source>
        <dbReference type="SAM" id="MobiDB-lite"/>
    </source>
</evidence>